<dbReference type="PANTHER" id="PTHR47510:SF3">
    <property type="entry name" value="ENDO_EXONUCLEASE_PHOSPHATASE DOMAIN-CONTAINING PROTEIN"/>
    <property type="match status" value="1"/>
</dbReference>
<feature type="compositionally biased region" description="Low complexity" evidence="1">
    <location>
        <begin position="27"/>
        <end position="40"/>
    </location>
</feature>
<name>A0A4C1UE44_EUMVA</name>
<evidence type="ECO:0000256" key="1">
    <source>
        <dbReference type="SAM" id="MobiDB-lite"/>
    </source>
</evidence>
<dbReference type="OrthoDB" id="416454at2759"/>
<protein>
    <submittedName>
        <fullName evidence="2">Probable RNA-directed DNA polymerase from transposon BS</fullName>
    </submittedName>
</protein>
<evidence type="ECO:0000313" key="2">
    <source>
        <dbReference type="EMBL" id="GBP24721.1"/>
    </source>
</evidence>
<dbReference type="AlphaFoldDB" id="A0A4C1UE44"/>
<evidence type="ECO:0000313" key="3">
    <source>
        <dbReference type="Proteomes" id="UP000299102"/>
    </source>
</evidence>
<dbReference type="EMBL" id="BGZK01000165">
    <property type="protein sequence ID" value="GBP24721.1"/>
    <property type="molecule type" value="Genomic_DNA"/>
</dbReference>
<sequence>MCNDVLCGPKIRTDAVTPRTPVDERSLPLPSITSSPSSRHLPPTYLPANVRHRSEILNLVVLKGVILYLSSIETIHCFASDHVLVLLKLDSFIGEEQSFETKTIIDWKRVSTALEEVDTPNLNVIPDDIVPDRRGLPADVRELIRAKNAALRHASAYLTPEYSASPPTRSEGVREVKNDNWSTLMEQITPNHKAYWAVAKALKFDVCVAVPAFKKPDNNLAFDHQEKAEYIVDSIELQWSLNPVPLDFEHVNSVENEVFRRSLLPTKDDLPSVSADEVQKLIKELKLRKAPGLDGVNNKAIKCFSLPLLALLVAIFNACFKNCHFPEAWKEAVIIGIPKLGKPRNPSISYSKKFSNHDSVITC</sequence>
<organism evidence="2 3">
    <name type="scientific">Eumeta variegata</name>
    <name type="common">Bagworm moth</name>
    <name type="synonym">Eumeta japonica</name>
    <dbReference type="NCBI Taxonomy" id="151549"/>
    <lineage>
        <taxon>Eukaryota</taxon>
        <taxon>Metazoa</taxon>
        <taxon>Ecdysozoa</taxon>
        <taxon>Arthropoda</taxon>
        <taxon>Hexapoda</taxon>
        <taxon>Insecta</taxon>
        <taxon>Pterygota</taxon>
        <taxon>Neoptera</taxon>
        <taxon>Endopterygota</taxon>
        <taxon>Lepidoptera</taxon>
        <taxon>Glossata</taxon>
        <taxon>Ditrysia</taxon>
        <taxon>Tineoidea</taxon>
        <taxon>Psychidae</taxon>
        <taxon>Oiketicinae</taxon>
        <taxon>Eumeta</taxon>
    </lineage>
</organism>
<reference evidence="2 3" key="1">
    <citation type="journal article" date="2019" name="Commun. Biol.">
        <title>The bagworm genome reveals a unique fibroin gene that provides high tensile strength.</title>
        <authorList>
            <person name="Kono N."/>
            <person name="Nakamura H."/>
            <person name="Ohtoshi R."/>
            <person name="Tomita M."/>
            <person name="Numata K."/>
            <person name="Arakawa K."/>
        </authorList>
    </citation>
    <scope>NUCLEOTIDE SEQUENCE [LARGE SCALE GENOMIC DNA]</scope>
</reference>
<dbReference type="Proteomes" id="UP000299102">
    <property type="component" value="Unassembled WGS sequence"/>
</dbReference>
<dbReference type="GO" id="GO:0003964">
    <property type="term" value="F:RNA-directed DNA polymerase activity"/>
    <property type="evidence" value="ECO:0007669"/>
    <property type="project" value="UniProtKB-KW"/>
</dbReference>
<feature type="region of interest" description="Disordered" evidence="1">
    <location>
        <begin position="16"/>
        <end position="40"/>
    </location>
</feature>
<keyword evidence="2" id="KW-0808">Transferase</keyword>
<proteinExistence type="predicted"/>
<comment type="caution">
    <text evidence="2">The sequence shown here is derived from an EMBL/GenBank/DDBJ whole genome shotgun (WGS) entry which is preliminary data.</text>
</comment>
<gene>
    <name evidence="2" type="primary">RTase</name>
    <name evidence="2" type="ORF">EVAR_79568_1</name>
</gene>
<accession>A0A4C1UE44</accession>
<keyword evidence="2" id="KW-0548">Nucleotidyltransferase</keyword>
<keyword evidence="3" id="KW-1185">Reference proteome</keyword>
<dbReference type="PANTHER" id="PTHR47510">
    <property type="entry name" value="REVERSE TRANSCRIPTASE DOMAIN-CONTAINING PROTEIN"/>
    <property type="match status" value="1"/>
</dbReference>
<keyword evidence="2" id="KW-0695">RNA-directed DNA polymerase</keyword>